<dbReference type="InterPro" id="IPR026906">
    <property type="entry name" value="LRR_5"/>
</dbReference>
<dbReference type="CDD" id="cd13121">
    <property type="entry name" value="BF2867_like_C"/>
    <property type="match status" value="1"/>
</dbReference>
<accession>A0A1M6HHB2</accession>
<dbReference type="PANTHER" id="PTHR45661:SF3">
    <property type="entry name" value="IG-LIKE DOMAIN-CONTAINING PROTEIN"/>
    <property type="match status" value="1"/>
</dbReference>
<name>A0A1M6HHB2_9BACE</name>
<dbReference type="Proteomes" id="UP000184192">
    <property type="component" value="Unassembled WGS sequence"/>
</dbReference>
<sequence length="1096" mass="117879">MKTRGFHQSIVLMAVALATVACQNELKEEYNEPKPGEKITMTIRATQGAASQTRTDYEDKLGIADIDNIAVKWEGGSTDGAPVERIKVFGVNANELGYSVDFNSLPSSLSQDGTSISFEGTIDAKSLYFAMYPADNCNYNNDASDPIVYTSFSGQTQDCAKPMAHLKGFDLMVGRAATPGSYDKLTFSHEAAMIRFSLKNVPSTEKITRVSLAAANNKLSSRMYALLAGSSIDELTVEADTEYAPVSSLSLDITNHTPSTEPLKAYMMIPPCDLSNDLLTVTVNTESGNTYTGDLTTAAGTLLKAGLCYTLEPTLTLGKTISLPPATEGSLGNALNNITPTSEQTELAVTGAVNADDITALATFLKATKAENITAIDLSGISGIADVTGFAGCAKLEKVILPDAAEAIGDNAFEGCTALTTVIQNEPMPADAAPATRASISKSIKRIGNSAFKNCTSMTEMFLHADIQSVGNSAFEGCTAMTALIFEGTKATGTGGISLGTGIITGTYPDIKIFLPAITDPAVATAYKTLLEQKPTYYNFAGYGSATTTEEKTNPASYTLIPTVPVETMQFTVKVESGDLKFNIPFPESGVTPAAIMVSWGDGTPAVVVPKGTTLAAGDKFEYTYAAAGTYIITIGSDVTADKQQIPVLNFEQRAGSYNPNKLVSLETPLLNMNCSSLSKAFYSCQKLTTIPGNLFEKNTATTDFSGCFYYCRALQTIPGGLFASNTAATDFNSCFFNCDLLKEIPSELFAKNTEARGFNYCFANCKGLNAIPENLFEKNKAATNFSYCFYNCILLGSIPKELFASNTAATNFSYCFSSCKALTTIPESLFANNTEATNFDQCFADCIALTTIEARLFADNANINIIRCFYGCIALTTISTDLFANNTAIKSFNYCFYDCTALQTIPEGLFANNAEATSFNYCFANCNGLTAIPGNLFEKNKAATDFRNCFQSCRALKEIPGGLFTNNTAATNFSYCFYGCTGLRTIPEGLFAKNAEAINFNSCFYGCTYMMFNPNIFVDPAAAEQDKLNRFIDKDMDFRNCFYQVNLHNNSGTAPALWSYAKGSGNWTTANCFKGCIMSNSEDIKDYSTWGTPKF</sequence>
<dbReference type="Pfam" id="PF13306">
    <property type="entry name" value="LRR_5"/>
    <property type="match status" value="3"/>
</dbReference>
<dbReference type="GeneID" id="92713054"/>
<dbReference type="RefSeq" id="WP_073314061.1">
    <property type="nucleotide sequence ID" value="NZ_FQZN01000018.1"/>
</dbReference>
<dbReference type="AlphaFoldDB" id="A0A1M6HHB2"/>
<keyword evidence="2" id="KW-1185">Reference proteome</keyword>
<organism evidence="1 2">
    <name type="scientific">Bacteroides stercorirosoris</name>
    <dbReference type="NCBI Taxonomy" id="871324"/>
    <lineage>
        <taxon>Bacteria</taxon>
        <taxon>Pseudomonadati</taxon>
        <taxon>Bacteroidota</taxon>
        <taxon>Bacteroidia</taxon>
        <taxon>Bacteroidales</taxon>
        <taxon>Bacteroidaceae</taxon>
        <taxon>Bacteroides</taxon>
    </lineage>
</organism>
<proteinExistence type="predicted"/>
<dbReference type="SUPFAM" id="SSF49299">
    <property type="entry name" value="PKD domain"/>
    <property type="match status" value="1"/>
</dbReference>
<dbReference type="InterPro" id="IPR032675">
    <property type="entry name" value="LRR_dom_sf"/>
</dbReference>
<dbReference type="InterPro" id="IPR053139">
    <property type="entry name" value="Surface_bspA-like"/>
</dbReference>
<gene>
    <name evidence="1" type="ORF">SAMN05444350_11868</name>
</gene>
<dbReference type="InterPro" id="IPR035986">
    <property type="entry name" value="PKD_dom_sf"/>
</dbReference>
<reference evidence="2" key="1">
    <citation type="submission" date="2016-11" db="EMBL/GenBank/DDBJ databases">
        <authorList>
            <person name="Varghese N."/>
            <person name="Submissions S."/>
        </authorList>
    </citation>
    <scope>NUCLEOTIDE SEQUENCE [LARGE SCALE GENOMIC DNA]</scope>
    <source>
        <strain evidence="2">DSM 26884</strain>
    </source>
</reference>
<evidence type="ECO:0000313" key="1">
    <source>
        <dbReference type="EMBL" id="SHJ21534.1"/>
    </source>
</evidence>
<dbReference type="SUPFAM" id="SSF52058">
    <property type="entry name" value="L domain-like"/>
    <property type="match status" value="1"/>
</dbReference>
<dbReference type="EMBL" id="FQZN01000018">
    <property type="protein sequence ID" value="SHJ21534.1"/>
    <property type="molecule type" value="Genomic_DNA"/>
</dbReference>
<dbReference type="PROSITE" id="PS51257">
    <property type="entry name" value="PROKAR_LIPOPROTEIN"/>
    <property type="match status" value="1"/>
</dbReference>
<evidence type="ECO:0000313" key="2">
    <source>
        <dbReference type="Proteomes" id="UP000184192"/>
    </source>
</evidence>
<dbReference type="Gene3D" id="3.80.10.10">
    <property type="entry name" value="Ribonuclease Inhibitor"/>
    <property type="match status" value="3"/>
</dbReference>
<dbReference type="PANTHER" id="PTHR45661">
    <property type="entry name" value="SURFACE ANTIGEN"/>
    <property type="match status" value="1"/>
</dbReference>
<protein>
    <submittedName>
        <fullName evidence="1">Leucine rich repeat-containing protein</fullName>
    </submittedName>
</protein>